<dbReference type="Proteomes" id="UP001497383">
    <property type="component" value="Chromosome 4"/>
</dbReference>
<evidence type="ECO:0000313" key="2">
    <source>
        <dbReference type="EMBL" id="CAK9439039.1"/>
    </source>
</evidence>
<dbReference type="RefSeq" id="XP_066830201.1">
    <property type="nucleotide sequence ID" value="XM_066973354.1"/>
</dbReference>
<organism evidence="2 3">
    <name type="scientific">Lodderomyces beijingensis</name>
    <dbReference type="NCBI Taxonomy" id="1775926"/>
    <lineage>
        <taxon>Eukaryota</taxon>
        <taxon>Fungi</taxon>
        <taxon>Dikarya</taxon>
        <taxon>Ascomycota</taxon>
        <taxon>Saccharomycotina</taxon>
        <taxon>Pichiomycetes</taxon>
        <taxon>Debaryomycetaceae</taxon>
        <taxon>Candida/Lodderomyces clade</taxon>
        <taxon>Lodderomyces</taxon>
    </lineage>
</organism>
<reference evidence="2 3" key="1">
    <citation type="submission" date="2024-03" db="EMBL/GenBank/DDBJ databases">
        <authorList>
            <person name="Brejova B."/>
        </authorList>
    </citation>
    <scope>NUCLEOTIDE SEQUENCE [LARGE SCALE GENOMIC DNA]</scope>
    <source>
        <strain evidence="2 3">CBS 14171</strain>
    </source>
</reference>
<evidence type="ECO:0000256" key="1">
    <source>
        <dbReference type="SAM" id="MobiDB-lite"/>
    </source>
</evidence>
<evidence type="ECO:0000313" key="3">
    <source>
        <dbReference type="Proteomes" id="UP001497383"/>
    </source>
</evidence>
<sequence length="335" mass="36918">MSLKINTPPPPPEKLDSHLGYLTISSSEDSSDDDHHHHTENVFTRREDHPEPELLASSVGKNDVNGKLIPSSSTISLLSLNHQELSSPKLMHASSSQQQQQQPPQPQPVAQPILLRKNSELSGFSNLQRLSTYSKLASPLSHLPHPNTTAAVEFAGFQSLQAASAAAAAAPQSASQVASQAPQAPPGSIPNSPYLNPTSLGGSPSRFWLSNQEITIASGRYQVKVTKSRNNQQQQPVPTQTRNNRPPVSGGDSSPMLNPVQTPLEDPPMTPLFLNNKPQDYFTNHYSHRHQRELQEDEGFSQDESQSEYGKNRDDEEEMEKKDKDEDEELDMDIS</sequence>
<feature type="region of interest" description="Disordered" evidence="1">
    <location>
        <begin position="86"/>
        <end position="117"/>
    </location>
</feature>
<feature type="region of interest" description="Disordered" evidence="1">
    <location>
        <begin position="220"/>
        <end position="335"/>
    </location>
</feature>
<keyword evidence="3" id="KW-1185">Reference proteome</keyword>
<feature type="compositionally biased region" description="Low complexity" evidence="1">
    <location>
        <begin position="229"/>
        <end position="244"/>
    </location>
</feature>
<proteinExistence type="predicted"/>
<feature type="region of interest" description="Disordered" evidence="1">
    <location>
        <begin position="1"/>
        <end position="66"/>
    </location>
</feature>
<feature type="compositionally biased region" description="Basic and acidic residues" evidence="1">
    <location>
        <begin position="310"/>
        <end position="324"/>
    </location>
</feature>
<feature type="compositionally biased region" description="Polar residues" evidence="1">
    <location>
        <begin position="251"/>
        <end position="261"/>
    </location>
</feature>
<feature type="compositionally biased region" description="Basic and acidic residues" evidence="1">
    <location>
        <begin position="33"/>
        <end position="52"/>
    </location>
</feature>
<feature type="compositionally biased region" description="Low complexity" evidence="1">
    <location>
        <begin position="167"/>
        <end position="182"/>
    </location>
</feature>
<feature type="compositionally biased region" description="Polar residues" evidence="1">
    <location>
        <begin position="276"/>
        <end position="285"/>
    </location>
</feature>
<dbReference type="GeneID" id="92208459"/>
<dbReference type="EMBL" id="OZ022408">
    <property type="protein sequence ID" value="CAK9439039.1"/>
    <property type="molecule type" value="Genomic_DNA"/>
</dbReference>
<feature type="compositionally biased region" description="Polar residues" evidence="1">
    <location>
        <begin position="189"/>
        <end position="206"/>
    </location>
</feature>
<feature type="region of interest" description="Disordered" evidence="1">
    <location>
        <begin position="167"/>
        <end position="206"/>
    </location>
</feature>
<feature type="compositionally biased region" description="Acidic residues" evidence="1">
    <location>
        <begin position="325"/>
        <end position="335"/>
    </location>
</feature>
<gene>
    <name evidence="2" type="ORF">LODBEIA_P32630</name>
</gene>
<accession>A0ABP0ZLM6</accession>
<name>A0ABP0ZLM6_9ASCO</name>
<protein>
    <submittedName>
        <fullName evidence="2">Uncharacterized protein</fullName>
    </submittedName>
</protein>